<dbReference type="KEGG" id="dsq:DICSQDRAFT_182398"/>
<feature type="region of interest" description="Disordered" evidence="1">
    <location>
        <begin position="30"/>
        <end position="73"/>
    </location>
</feature>
<feature type="compositionally biased region" description="Low complexity" evidence="1">
    <location>
        <begin position="256"/>
        <end position="266"/>
    </location>
</feature>
<evidence type="ECO:0000256" key="2">
    <source>
        <dbReference type="SAM" id="SignalP"/>
    </source>
</evidence>
<evidence type="ECO:0000313" key="3">
    <source>
        <dbReference type="EMBL" id="EJF58746.1"/>
    </source>
</evidence>
<feature type="signal peptide" evidence="2">
    <location>
        <begin position="1"/>
        <end position="22"/>
    </location>
</feature>
<dbReference type="EMBL" id="JH719432">
    <property type="protein sequence ID" value="EJF58746.1"/>
    <property type="molecule type" value="Genomic_DNA"/>
</dbReference>
<reference evidence="3 4" key="1">
    <citation type="journal article" date="2012" name="Science">
        <title>The Paleozoic origin of enzymatic lignin decomposition reconstructed from 31 fungal genomes.</title>
        <authorList>
            <person name="Floudas D."/>
            <person name="Binder M."/>
            <person name="Riley R."/>
            <person name="Barry K."/>
            <person name="Blanchette R.A."/>
            <person name="Henrissat B."/>
            <person name="Martinez A.T."/>
            <person name="Otillar R."/>
            <person name="Spatafora J.W."/>
            <person name="Yadav J.S."/>
            <person name="Aerts A."/>
            <person name="Benoit I."/>
            <person name="Boyd A."/>
            <person name="Carlson A."/>
            <person name="Copeland A."/>
            <person name="Coutinho P.M."/>
            <person name="de Vries R.P."/>
            <person name="Ferreira P."/>
            <person name="Findley K."/>
            <person name="Foster B."/>
            <person name="Gaskell J."/>
            <person name="Glotzer D."/>
            <person name="Gorecki P."/>
            <person name="Heitman J."/>
            <person name="Hesse C."/>
            <person name="Hori C."/>
            <person name="Igarashi K."/>
            <person name="Jurgens J.A."/>
            <person name="Kallen N."/>
            <person name="Kersten P."/>
            <person name="Kohler A."/>
            <person name="Kuees U."/>
            <person name="Kumar T.K.A."/>
            <person name="Kuo A."/>
            <person name="LaButti K."/>
            <person name="Larrondo L.F."/>
            <person name="Lindquist E."/>
            <person name="Ling A."/>
            <person name="Lombard V."/>
            <person name="Lucas S."/>
            <person name="Lundell T."/>
            <person name="Martin R."/>
            <person name="McLaughlin D.J."/>
            <person name="Morgenstern I."/>
            <person name="Morin E."/>
            <person name="Murat C."/>
            <person name="Nagy L.G."/>
            <person name="Nolan M."/>
            <person name="Ohm R.A."/>
            <person name="Patyshakuliyeva A."/>
            <person name="Rokas A."/>
            <person name="Ruiz-Duenas F.J."/>
            <person name="Sabat G."/>
            <person name="Salamov A."/>
            <person name="Samejima M."/>
            <person name="Schmutz J."/>
            <person name="Slot J.C."/>
            <person name="St John F."/>
            <person name="Stenlid J."/>
            <person name="Sun H."/>
            <person name="Sun S."/>
            <person name="Syed K."/>
            <person name="Tsang A."/>
            <person name="Wiebenga A."/>
            <person name="Young D."/>
            <person name="Pisabarro A."/>
            <person name="Eastwood D.C."/>
            <person name="Martin F."/>
            <person name="Cullen D."/>
            <person name="Grigoriev I.V."/>
            <person name="Hibbett D.S."/>
        </authorList>
    </citation>
    <scope>NUCLEOTIDE SEQUENCE [LARGE SCALE GENOMIC DNA]</scope>
    <source>
        <strain evidence="3 4">LYAD-421 SS1</strain>
    </source>
</reference>
<dbReference type="GeneID" id="18841167"/>
<evidence type="ECO:0000313" key="4">
    <source>
        <dbReference type="Proteomes" id="UP000053319"/>
    </source>
</evidence>
<accession>R7SRR3</accession>
<keyword evidence="2" id="KW-0732">Signal</keyword>
<dbReference type="AlphaFoldDB" id="R7SRR3"/>
<dbReference type="RefSeq" id="XP_007368579.1">
    <property type="nucleotide sequence ID" value="XM_007368517.1"/>
</dbReference>
<proteinExistence type="predicted"/>
<protein>
    <recommendedName>
        <fullName evidence="5">Myb-like domain-containing protein</fullName>
    </recommendedName>
</protein>
<evidence type="ECO:0008006" key="5">
    <source>
        <dbReference type="Google" id="ProtNLM"/>
    </source>
</evidence>
<feature type="region of interest" description="Disordered" evidence="1">
    <location>
        <begin position="170"/>
        <end position="202"/>
    </location>
</feature>
<feature type="chain" id="PRO_5004455750" description="Myb-like domain-containing protein" evidence="2">
    <location>
        <begin position="23"/>
        <end position="459"/>
    </location>
</feature>
<dbReference type="HOGENOM" id="CLU_595836_0_0_1"/>
<organism evidence="3 4">
    <name type="scientific">Dichomitus squalens (strain LYAD-421)</name>
    <name type="common">Western red white-rot fungus</name>
    <dbReference type="NCBI Taxonomy" id="732165"/>
    <lineage>
        <taxon>Eukaryota</taxon>
        <taxon>Fungi</taxon>
        <taxon>Dikarya</taxon>
        <taxon>Basidiomycota</taxon>
        <taxon>Agaricomycotina</taxon>
        <taxon>Agaricomycetes</taxon>
        <taxon>Polyporales</taxon>
        <taxon>Polyporaceae</taxon>
        <taxon>Dichomitus</taxon>
    </lineage>
</organism>
<name>R7SRR3_DICSQ</name>
<feature type="region of interest" description="Disordered" evidence="1">
    <location>
        <begin position="247"/>
        <end position="266"/>
    </location>
</feature>
<sequence>MCGTASGTMVVSLALWRAYISALTPDVARLSSGDNHPLPAASSINFYGDDRAEDDAGAQPPPNHDKPEKKPRKKWTMEEMHMLVAACNKTRLPSKVRSALADGTSIFEKTWSTKRPPFTEEEDRALEAGYDKDSTVRVMIVKDPTFQAQNRQSTNGPATPLRAATDDALASSSLTGPVRRKRQHADQGLFRGETKSSDDEDGLGRLSGVWSTVMNAATLCHRLLAEFSVPATKRVQAHDRQVRAQEWLSANPHLEPSSSRPSSYFSPAPSSPFSFPQLNRGVLDRYDLFPTPCVYDFASDVGISNTRSAFSDSDTFAPSSCWRFMHHPNHIGEILRSATPATAVRRLRFRISFGGGAALGLSRSKTTTLLSDLTTFALPSQTVEEINGLTQEIHVILPVILTAAQSRSFRRDYDLRAIPQSQQIRPKSLVPPMRSLSLIVYVPSHAIKHYFERMAKVYE</sequence>
<dbReference type="Proteomes" id="UP000053319">
    <property type="component" value="Unassembled WGS sequence"/>
</dbReference>
<gene>
    <name evidence="3" type="ORF">DICSQDRAFT_182398</name>
</gene>
<evidence type="ECO:0000256" key="1">
    <source>
        <dbReference type="SAM" id="MobiDB-lite"/>
    </source>
</evidence>